<protein>
    <submittedName>
        <fullName evidence="2">Myc proto-oncogene protein/Max protein/DNA, DNA, bHLHZ, oncogene, heterodimer.8A</fullName>
    </submittedName>
</protein>
<feature type="coiled-coil region" evidence="1">
    <location>
        <begin position="24"/>
        <end position="72"/>
    </location>
</feature>
<accession>A0A8S5MZ18</accession>
<name>A0A8S5MZ18_9CAUD</name>
<organism evidence="2">
    <name type="scientific">Siphoviridae sp. cthrK8</name>
    <dbReference type="NCBI Taxonomy" id="2826429"/>
    <lineage>
        <taxon>Viruses</taxon>
        <taxon>Duplodnaviria</taxon>
        <taxon>Heunggongvirae</taxon>
        <taxon>Uroviricota</taxon>
        <taxon>Caudoviricetes</taxon>
    </lineage>
</organism>
<sequence length="75" mass="8472">MGEDFQTKAYSALATEIGQKAVTIATLQAQLDICNDYIRKLEADNEQLQEQTRLLTEVKDSLQKQLDELKVEGVE</sequence>
<reference evidence="2" key="1">
    <citation type="journal article" date="2021" name="Proc. Natl. Acad. Sci. U.S.A.">
        <title>A Catalog of Tens of Thousands of Viruses from Human Metagenomes Reveals Hidden Associations with Chronic Diseases.</title>
        <authorList>
            <person name="Tisza M.J."/>
            <person name="Buck C.B."/>
        </authorList>
    </citation>
    <scope>NUCLEOTIDE SEQUENCE</scope>
    <source>
        <strain evidence="2">CthrK8</strain>
    </source>
</reference>
<evidence type="ECO:0000313" key="2">
    <source>
        <dbReference type="EMBL" id="DAD87448.1"/>
    </source>
</evidence>
<dbReference type="EMBL" id="BK015021">
    <property type="protein sequence ID" value="DAD87448.1"/>
    <property type="molecule type" value="Genomic_DNA"/>
</dbReference>
<evidence type="ECO:0000256" key="1">
    <source>
        <dbReference type="SAM" id="Coils"/>
    </source>
</evidence>
<proteinExistence type="predicted"/>
<keyword evidence="1" id="KW-0175">Coiled coil</keyword>